<sequence>MSNNHPPYGGQPDPNVTPWSGPPAPAQPAGYPAYGQPGYGQPGYGQPGYGQPGPPQFGAPIPPPQKSNRGLIIGLAAGAVVVVLAICGAGIGLALVGDDEEPTPIASGPATAGPTTGNPQPGTETSAAPQPTESQDQPNNNNAVTARYSSDLSGVCDGSPILNAATYSGPSGAKAYTFANSIERPTFWSTKSVSSAKPYYAKSADFTSVSVVACLKVDEGSEGTPKKCDYKDNSGKQVTISYISSRYTMTFYAAKTAEKIGDGGTVNAPANRCPSFISYNKVTMKSYASPDSGTIEAALDKFLS</sequence>
<evidence type="ECO:0000313" key="4">
    <source>
        <dbReference type="Proteomes" id="UP000183585"/>
    </source>
</evidence>
<feature type="compositionally biased region" description="Pro residues" evidence="1">
    <location>
        <begin position="52"/>
        <end position="63"/>
    </location>
</feature>
<organism evidence="3 4">
    <name type="scientific">Micromonospora carbonacea</name>
    <dbReference type="NCBI Taxonomy" id="47853"/>
    <lineage>
        <taxon>Bacteria</taxon>
        <taxon>Bacillati</taxon>
        <taxon>Actinomycetota</taxon>
        <taxon>Actinomycetes</taxon>
        <taxon>Micromonosporales</taxon>
        <taxon>Micromonosporaceae</taxon>
        <taxon>Micromonospora</taxon>
    </lineage>
</organism>
<evidence type="ECO:0000256" key="2">
    <source>
        <dbReference type="SAM" id="Phobius"/>
    </source>
</evidence>
<dbReference type="AlphaFoldDB" id="A0A1C5AP45"/>
<feature type="compositionally biased region" description="Polar residues" evidence="1">
    <location>
        <begin position="113"/>
        <end position="145"/>
    </location>
</feature>
<name>A0A1C5AP45_9ACTN</name>
<evidence type="ECO:0000313" key="3">
    <source>
        <dbReference type="EMBL" id="SCF46841.1"/>
    </source>
</evidence>
<feature type="region of interest" description="Disordered" evidence="1">
    <location>
        <begin position="1"/>
        <end position="63"/>
    </location>
</feature>
<dbReference type="EMBL" id="FMCT01000015">
    <property type="protein sequence ID" value="SCF46841.1"/>
    <property type="molecule type" value="Genomic_DNA"/>
</dbReference>
<dbReference type="Proteomes" id="UP000183585">
    <property type="component" value="Unassembled WGS sequence"/>
</dbReference>
<keyword evidence="2" id="KW-1133">Transmembrane helix</keyword>
<keyword evidence="2" id="KW-0812">Transmembrane</keyword>
<keyword evidence="2" id="KW-0472">Membrane</keyword>
<keyword evidence="4" id="KW-1185">Reference proteome</keyword>
<feature type="compositionally biased region" description="Gly residues" evidence="1">
    <location>
        <begin position="37"/>
        <end position="51"/>
    </location>
</feature>
<feature type="region of interest" description="Disordered" evidence="1">
    <location>
        <begin position="102"/>
        <end position="145"/>
    </location>
</feature>
<accession>A0A1C5AP45</accession>
<protein>
    <submittedName>
        <fullName evidence="3">Uncharacterized protein</fullName>
    </submittedName>
</protein>
<evidence type="ECO:0000256" key="1">
    <source>
        <dbReference type="SAM" id="MobiDB-lite"/>
    </source>
</evidence>
<feature type="compositionally biased region" description="Low complexity" evidence="1">
    <location>
        <begin position="27"/>
        <end position="36"/>
    </location>
</feature>
<reference evidence="4" key="1">
    <citation type="submission" date="2016-06" db="EMBL/GenBank/DDBJ databases">
        <authorList>
            <person name="Varghese N."/>
            <person name="Submissions Spin"/>
        </authorList>
    </citation>
    <scope>NUCLEOTIDE SEQUENCE [LARGE SCALE GENOMIC DNA]</scope>
    <source>
        <strain evidence="4">DSM 43168</strain>
    </source>
</reference>
<feature type="transmembrane region" description="Helical" evidence="2">
    <location>
        <begin position="71"/>
        <end position="96"/>
    </location>
</feature>
<dbReference type="RefSeq" id="WP_074477857.1">
    <property type="nucleotide sequence ID" value="NZ_FMCT01000015.1"/>
</dbReference>
<proteinExistence type="predicted"/>
<gene>
    <name evidence="3" type="ORF">GA0070563_11583</name>
</gene>